<keyword evidence="1" id="KW-0175">Coiled coil</keyword>
<dbReference type="InterPro" id="IPR039902">
    <property type="entry name" value="CCDC148/CCDC112"/>
</dbReference>
<sequence>MDRSQALYKNHFSKPVDISAGLVQRITDGLGSNKYKPVDYDRLKAMVSEKRFGSIKTSMKVAKIEKKSQQHRENTILKQHQLVWQKEFLKLQHLRKKADAEVENHMRNNRDSDICSQIYKDFDYCEAGLSADFDAFKKATADPVWNLRDDLRYWLTENREELKLGSPDVIEKHAEIRSTVSQVQKQQEDVMEKLYMEQTRLEDELRTETLLELCPPSLEKHVAVVGGIPREALNIPCPDDRLREDVLNEFNIIDHKYQTMLRDIADRHELALSYDECGNWDPEEHFQFVAIHDQYPRELPNRRTLLFDRLKRHLPKKSRSCLSHHEDWWMDYKYYFERLKGIHSDWARDRRELFTKVQMVFSEASVAHELEEVRKEYYHRQKLLCEVLYDKVRQWREQKMEALQLEIQLNEERRKIAQEREEKEREAEQRKRNKDKQQVEEFKQELTRQRLEREEAAEKRLKELEKLMAEQAVHDKERIQFREKQLTEKLEERKRKEKEKEKESEELEARLEALREQVRIIAESDPSRIQQATKAWDAHHHPEEEEEASLMEPLFKMNTYTSKQITSDHRVKLENRLREAGLHNTDYARKIIRGATPPTIPRKDQFHTFKFKDQ</sequence>
<dbReference type="EMBL" id="RQTK01000328">
    <property type="protein sequence ID" value="RUS81590.1"/>
    <property type="molecule type" value="Genomic_DNA"/>
</dbReference>
<evidence type="ECO:0000313" key="4">
    <source>
        <dbReference type="Proteomes" id="UP000271974"/>
    </source>
</evidence>
<dbReference type="PANTHER" id="PTHR21549">
    <property type="entry name" value="MUTATED IN BLADDER CANCER 1"/>
    <property type="match status" value="1"/>
</dbReference>
<evidence type="ECO:0000313" key="3">
    <source>
        <dbReference type="EMBL" id="RUS81590.1"/>
    </source>
</evidence>
<gene>
    <name evidence="3" type="ORF">EGW08_010642</name>
</gene>
<evidence type="ECO:0000256" key="2">
    <source>
        <dbReference type="SAM" id="MobiDB-lite"/>
    </source>
</evidence>
<evidence type="ECO:0008006" key="5">
    <source>
        <dbReference type="Google" id="ProtNLM"/>
    </source>
</evidence>
<reference evidence="3 4" key="1">
    <citation type="submission" date="2019-01" db="EMBL/GenBank/DDBJ databases">
        <title>A draft genome assembly of the solar-powered sea slug Elysia chlorotica.</title>
        <authorList>
            <person name="Cai H."/>
            <person name="Li Q."/>
            <person name="Fang X."/>
            <person name="Li J."/>
            <person name="Curtis N.E."/>
            <person name="Altenburger A."/>
            <person name="Shibata T."/>
            <person name="Feng M."/>
            <person name="Maeda T."/>
            <person name="Schwartz J.A."/>
            <person name="Shigenobu S."/>
            <person name="Lundholm N."/>
            <person name="Nishiyama T."/>
            <person name="Yang H."/>
            <person name="Hasebe M."/>
            <person name="Li S."/>
            <person name="Pierce S.K."/>
            <person name="Wang J."/>
        </authorList>
    </citation>
    <scope>NUCLEOTIDE SEQUENCE [LARGE SCALE GENOMIC DNA]</scope>
    <source>
        <strain evidence="3">EC2010</strain>
        <tissue evidence="3">Whole organism of an adult</tissue>
    </source>
</reference>
<dbReference type="AlphaFoldDB" id="A0A3S1BIK0"/>
<evidence type="ECO:0000256" key="1">
    <source>
        <dbReference type="ARBA" id="ARBA00023054"/>
    </source>
</evidence>
<comment type="caution">
    <text evidence="3">The sequence shown here is derived from an EMBL/GenBank/DDBJ whole genome shotgun (WGS) entry which is preliminary data.</text>
</comment>
<dbReference type="Proteomes" id="UP000271974">
    <property type="component" value="Unassembled WGS sequence"/>
</dbReference>
<proteinExistence type="predicted"/>
<feature type="region of interest" description="Disordered" evidence="2">
    <location>
        <begin position="420"/>
        <end position="443"/>
    </location>
</feature>
<protein>
    <recommendedName>
        <fullName evidence="5">Coiled-coil domain-containing protein 148</fullName>
    </recommendedName>
</protein>
<feature type="region of interest" description="Disordered" evidence="2">
    <location>
        <begin position="595"/>
        <end position="614"/>
    </location>
</feature>
<name>A0A3S1BIK0_ELYCH</name>
<organism evidence="3 4">
    <name type="scientific">Elysia chlorotica</name>
    <name type="common">Eastern emerald elysia</name>
    <name type="synonym">Sea slug</name>
    <dbReference type="NCBI Taxonomy" id="188477"/>
    <lineage>
        <taxon>Eukaryota</taxon>
        <taxon>Metazoa</taxon>
        <taxon>Spiralia</taxon>
        <taxon>Lophotrochozoa</taxon>
        <taxon>Mollusca</taxon>
        <taxon>Gastropoda</taxon>
        <taxon>Heterobranchia</taxon>
        <taxon>Euthyneura</taxon>
        <taxon>Panpulmonata</taxon>
        <taxon>Sacoglossa</taxon>
        <taxon>Placobranchoidea</taxon>
        <taxon>Plakobranchidae</taxon>
        <taxon>Elysia</taxon>
    </lineage>
</organism>
<dbReference type="OrthoDB" id="448087at2759"/>
<accession>A0A3S1BIK0</accession>
<dbReference type="PANTHER" id="PTHR21549:SF1">
    <property type="entry name" value="COILED-COIL DOMAIN-CONTAINING PROTEIN 148"/>
    <property type="match status" value="1"/>
</dbReference>
<keyword evidence="4" id="KW-1185">Reference proteome</keyword>
<feature type="compositionally biased region" description="Basic and acidic residues" evidence="2">
    <location>
        <begin position="601"/>
        <end position="614"/>
    </location>
</feature>
<feature type="region of interest" description="Disordered" evidence="2">
    <location>
        <begin position="524"/>
        <end position="550"/>
    </location>
</feature>